<proteinExistence type="predicted"/>
<name>A0A9P5CLQ2_CRYP1</name>
<dbReference type="EMBL" id="MU032349">
    <property type="protein sequence ID" value="KAF3763564.1"/>
    <property type="molecule type" value="Genomic_DNA"/>
</dbReference>
<gene>
    <name evidence="1" type="ORF">M406DRAFT_74153</name>
</gene>
<sequence>MNHMSIHRNENAPKAVPAEIMQMIGSSSLVLRLLDSLRKLLTIRKRIAEILSDLDEDHSDEELLKRKINAINALGCICIRMQAMQTAAEPREAASTEDTSSSSVFSNARTLLADLSHIESSDFTASHAEN</sequence>
<dbReference type="AlphaFoldDB" id="A0A9P5CLQ2"/>
<organism evidence="1 2">
    <name type="scientific">Cryphonectria parasitica (strain ATCC 38755 / EP155)</name>
    <dbReference type="NCBI Taxonomy" id="660469"/>
    <lineage>
        <taxon>Eukaryota</taxon>
        <taxon>Fungi</taxon>
        <taxon>Dikarya</taxon>
        <taxon>Ascomycota</taxon>
        <taxon>Pezizomycotina</taxon>
        <taxon>Sordariomycetes</taxon>
        <taxon>Sordariomycetidae</taxon>
        <taxon>Diaporthales</taxon>
        <taxon>Cryphonectriaceae</taxon>
        <taxon>Cryphonectria-Endothia species complex</taxon>
        <taxon>Cryphonectria</taxon>
    </lineage>
</organism>
<protein>
    <submittedName>
        <fullName evidence="1">Uncharacterized protein</fullName>
    </submittedName>
</protein>
<evidence type="ECO:0000313" key="1">
    <source>
        <dbReference type="EMBL" id="KAF3763564.1"/>
    </source>
</evidence>
<accession>A0A9P5CLQ2</accession>
<comment type="caution">
    <text evidence="1">The sequence shown here is derived from an EMBL/GenBank/DDBJ whole genome shotgun (WGS) entry which is preliminary data.</text>
</comment>
<dbReference type="Proteomes" id="UP000803844">
    <property type="component" value="Unassembled WGS sequence"/>
</dbReference>
<dbReference type="GeneID" id="63842846"/>
<keyword evidence="2" id="KW-1185">Reference proteome</keyword>
<reference evidence="1" key="1">
    <citation type="journal article" date="2020" name="Phytopathology">
        <title>Genome sequence of the chestnut blight fungus Cryphonectria parasitica EP155: A fundamental resource for an archetypical invasive plant pathogen.</title>
        <authorList>
            <person name="Crouch J.A."/>
            <person name="Dawe A."/>
            <person name="Aerts A."/>
            <person name="Barry K."/>
            <person name="Churchill A.C.L."/>
            <person name="Grimwood J."/>
            <person name="Hillman B."/>
            <person name="Milgroom M.G."/>
            <person name="Pangilinan J."/>
            <person name="Smith M."/>
            <person name="Salamov A."/>
            <person name="Schmutz J."/>
            <person name="Yadav J."/>
            <person name="Grigoriev I.V."/>
            <person name="Nuss D."/>
        </authorList>
    </citation>
    <scope>NUCLEOTIDE SEQUENCE</scope>
    <source>
        <strain evidence="1">EP155</strain>
    </source>
</reference>
<evidence type="ECO:0000313" key="2">
    <source>
        <dbReference type="Proteomes" id="UP000803844"/>
    </source>
</evidence>
<dbReference type="RefSeq" id="XP_040774525.1">
    <property type="nucleotide sequence ID" value="XM_040925717.1"/>
</dbReference>